<dbReference type="InterPro" id="IPR005123">
    <property type="entry name" value="Oxoglu/Fe-dep_dioxygenase_dom"/>
</dbReference>
<dbReference type="InterPro" id="IPR027443">
    <property type="entry name" value="IPNS-like_sf"/>
</dbReference>
<dbReference type="GO" id="GO:0046872">
    <property type="term" value="F:metal ion binding"/>
    <property type="evidence" value="ECO:0007669"/>
    <property type="project" value="UniProtKB-KW"/>
</dbReference>
<dbReference type="Pfam" id="PF14226">
    <property type="entry name" value="DIOX_N"/>
    <property type="match status" value="1"/>
</dbReference>
<evidence type="ECO:0000256" key="3">
    <source>
        <dbReference type="ARBA" id="ARBA00023002"/>
    </source>
</evidence>
<comment type="cofactor">
    <cofactor evidence="1">
        <name>L-ascorbate</name>
        <dbReference type="ChEBI" id="CHEBI:38290"/>
    </cofactor>
</comment>
<reference evidence="7" key="2">
    <citation type="submission" date="2018-05" db="EMBL/GenBank/DDBJ databases">
        <title>OpunRS2 (Oryza punctata Reference Sequence Version 2).</title>
        <authorList>
            <person name="Zhang J."/>
            <person name="Kudrna D."/>
            <person name="Lee S."/>
            <person name="Talag J."/>
            <person name="Welchert J."/>
            <person name="Wing R.A."/>
        </authorList>
    </citation>
    <scope>NUCLEOTIDE SEQUENCE [LARGE SCALE GENOMIC DNA]</scope>
</reference>
<dbReference type="SUPFAM" id="SSF51197">
    <property type="entry name" value="Clavaminate synthase-like"/>
    <property type="match status" value="1"/>
</dbReference>
<dbReference type="Gene3D" id="2.60.120.330">
    <property type="entry name" value="B-lactam Antibiotic, Isopenicillin N Synthase, Chain"/>
    <property type="match status" value="1"/>
</dbReference>
<dbReference type="Pfam" id="PF03171">
    <property type="entry name" value="2OG-FeII_Oxy"/>
    <property type="match status" value="1"/>
</dbReference>
<dbReference type="OMA" id="STNQWPQ"/>
<keyword evidence="4 5" id="KW-0408">Iron</keyword>
<dbReference type="AlphaFoldDB" id="A0A0E0LSW4"/>
<comment type="similarity">
    <text evidence="5">Belongs to the iron/ascorbate-dependent oxidoreductase family.</text>
</comment>
<dbReference type="PANTHER" id="PTHR47990">
    <property type="entry name" value="2-OXOGLUTARATE (2OG) AND FE(II)-DEPENDENT OXYGENASE SUPERFAMILY PROTEIN-RELATED"/>
    <property type="match status" value="1"/>
</dbReference>
<keyword evidence="2 5" id="KW-0479">Metal-binding</keyword>
<name>A0A0E0LSW4_ORYPU</name>
<protein>
    <recommendedName>
        <fullName evidence="6">Fe2OG dioxygenase domain-containing protein</fullName>
    </recommendedName>
</protein>
<accession>A0A0E0LSW4</accession>
<dbReference type="EnsemblPlants" id="OPUNC08G07320.1">
    <property type="protein sequence ID" value="OPUNC08G07320.1"/>
    <property type="gene ID" value="OPUNC08G07320"/>
</dbReference>
<dbReference type="Gramene" id="OPUNC08G07320.1">
    <property type="protein sequence ID" value="OPUNC08G07320.1"/>
    <property type="gene ID" value="OPUNC08G07320"/>
</dbReference>
<evidence type="ECO:0000313" key="8">
    <source>
        <dbReference type="Proteomes" id="UP000026962"/>
    </source>
</evidence>
<sequence>MSDKCGNCDCADKSQKKGNSYGVVIVEADKSHLEEVAAGEDCRIIMGGLSMGQAFVQAPEHRAKPSVAEADGIPVIDLSPLFTADADGVDALAAEVGRASRDWGFFVVVRHGVPEEVVARAVEAQREFFALPPERRAAVARSEAAQMGYYASDHTKNVRDWKEAFDLVPRQPPPRSAVVFDNKWPDDLPGFREAMEEYGKAVEELAFKLLELIARSLGLRPDRLHGFFQDEQTTFIRLNHYPPCPSPDLALGIGHHKDAGALTILYQDDVGGLDVRRQSNGEWVRVRPIPQSFIINVGDIIQVWSNDRYESAEHRVAVNVEKERFSIPFFFYPASYTMVEPLEEIVSEESPARYNPYSWGEFFSTRKNGNFMKLDVENIQITHFRKNTPVHVQ</sequence>
<evidence type="ECO:0000313" key="7">
    <source>
        <dbReference type="EnsemblPlants" id="OPUNC08G07320.1"/>
    </source>
</evidence>
<dbReference type="STRING" id="4537.A0A0E0LSW4"/>
<feature type="domain" description="Fe2OG dioxygenase" evidence="6">
    <location>
        <begin position="232"/>
        <end position="333"/>
    </location>
</feature>
<proteinExistence type="inferred from homology"/>
<dbReference type="GO" id="GO:0016491">
    <property type="term" value="F:oxidoreductase activity"/>
    <property type="evidence" value="ECO:0007669"/>
    <property type="project" value="UniProtKB-KW"/>
</dbReference>
<evidence type="ECO:0000259" key="6">
    <source>
        <dbReference type="PROSITE" id="PS51471"/>
    </source>
</evidence>
<dbReference type="InterPro" id="IPR044861">
    <property type="entry name" value="IPNS-like_FE2OG_OXY"/>
</dbReference>
<dbReference type="InterPro" id="IPR050231">
    <property type="entry name" value="Iron_ascorbate_oxido_reductase"/>
</dbReference>
<reference evidence="7" key="1">
    <citation type="submission" date="2015-04" db="UniProtKB">
        <authorList>
            <consortium name="EnsemblPlants"/>
        </authorList>
    </citation>
    <scope>IDENTIFICATION</scope>
</reference>
<dbReference type="PRINTS" id="PR00682">
    <property type="entry name" value="IPNSYNTHASE"/>
</dbReference>
<evidence type="ECO:0000256" key="4">
    <source>
        <dbReference type="ARBA" id="ARBA00023004"/>
    </source>
</evidence>
<organism evidence="7">
    <name type="scientific">Oryza punctata</name>
    <name type="common">Red rice</name>
    <dbReference type="NCBI Taxonomy" id="4537"/>
    <lineage>
        <taxon>Eukaryota</taxon>
        <taxon>Viridiplantae</taxon>
        <taxon>Streptophyta</taxon>
        <taxon>Embryophyta</taxon>
        <taxon>Tracheophyta</taxon>
        <taxon>Spermatophyta</taxon>
        <taxon>Magnoliopsida</taxon>
        <taxon>Liliopsida</taxon>
        <taxon>Poales</taxon>
        <taxon>Poaceae</taxon>
        <taxon>BOP clade</taxon>
        <taxon>Oryzoideae</taxon>
        <taxon>Oryzeae</taxon>
        <taxon>Oryzinae</taxon>
        <taxon>Oryza</taxon>
    </lineage>
</organism>
<evidence type="ECO:0000256" key="2">
    <source>
        <dbReference type="ARBA" id="ARBA00022723"/>
    </source>
</evidence>
<dbReference type="Proteomes" id="UP000026962">
    <property type="component" value="Chromosome 8"/>
</dbReference>
<evidence type="ECO:0000256" key="1">
    <source>
        <dbReference type="ARBA" id="ARBA00001961"/>
    </source>
</evidence>
<dbReference type="eggNOG" id="KOG0143">
    <property type="taxonomic scope" value="Eukaryota"/>
</dbReference>
<keyword evidence="8" id="KW-1185">Reference proteome</keyword>
<dbReference type="FunFam" id="2.60.120.330:FF:000012">
    <property type="entry name" value="Gibberellin 20 oxidase 1"/>
    <property type="match status" value="1"/>
</dbReference>
<keyword evidence="3 5" id="KW-0560">Oxidoreductase</keyword>
<dbReference type="HOGENOM" id="CLU_010119_16_3_1"/>
<evidence type="ECO:0000256" key="5">
    <source>
        <dbReference type="RuleBase" id="RU003682"/>
    </source>
</evidence>
<dbReference type="PROSITE" id="PS51471">
    <property type="entry name" value="FE2OG_OXY"/>
    <property type="match status" value="1"/>
</dbReference>
<dbReference type="InterPro" id="IPR026992">
    <property type="entry name" value="DIOX_N"/>
</dbReference>